<comment type="caution">
    <text evidence="3">The sequence shown here is derived from an EMBL/GenBank/DDBJ whole genome shotgun (WGS) entry which is preliminary data.</text>
</comment>
<feature type="transmembrane region" description="Helical" evidence="2">
    <location>
        <begin position="200"/>
        <end position="216"/>
    </location>
</feature>
<dbReference type="PANTHER" id="PTHR18640">
    <property type="entry name" value="SOLUTE CARRIER FAMILY 10 MEMBER 7"/>
    <property type="match status" value="1"/>
</dbReference>
<dbReference type="Proteomes" id="UP000236630">
    <property type="component" value="Unassembled WGS sequence"/>
</dbReference>
<sequence length="379" mass="41102">MAVTLQTLILTPRPSKMLSSWHRNSHFRASGSLRFSPFVTFSPGRSISRPIRACRPSDQDFASSKGLNWAKPLLKIAADNFLPLALIGGVAFGFANPSLGCLADKYQLSKFSTFAIFIVSGLTLRSGEIGAAAEAWPVGIFGLDWLYLAACQQHYQLAGGNSALALAMTIISNLLGIMIVPFSISKFIAAGVGISVPTKQLFKSLVLTLLIPLILGKVLRESITGLSEFVDQNRKLFSKISAIFLSLVPWMQVSRSRSLLLMVKPQVFLVAIWMGTLLHLILLAFNAFSVWSLSVISGDCQSVFAKKENTNAVVLVASQKTLPVLVAVVEQLGCAFGESGLLVLPCVAAHLTQIIMDSFLVNFWLRRDKDLSSNNAKVA</sequence>
<keyword evidence="2" id="KW-0812">Transmembrane</keyword>
<dbReference type="GO" id="GO:0016020">
    <property type="term" value="C:membrane"/>
    <property type="evidence" value="ECO:0007669"/>
    <property type="project" value="UniProtKB-SubCell"/>
</dbReference>
<dbReference type="GO" id="GO:0009941">
    <property type="term" value="C:chloroplast envelope"/>
    <property type="evidence" value="ECO:0007669"/>
    <property type="project" value="TreeGrafter"/>
</dbReference>
<feature type="transmembrane region" description="Helical" evidence="2">
    <location>
        <begin position="236"/>
        <end position="255"/>
    </location>
</feature>
<reference evidence="3 4" key="1">
    <citation type="journal article" date="2017" name="Front. Genet.">
        <title>Draft sequencing of the heterozygous diploid genome of Satsuma (Citrus unshiu Marc.) using a hybrid assembly approach.</title>
        <authorList>
            <person name="Shimizu T."/>
            <person name="Tanizawa Y."/>
            <person name="Mochizuki T."/>
            <person name="Nagasaki H."/>
            <person name="Yoshioka T."/>
            <person name="Toyoda A."/>
            <person name="Fujiyama A."/>
            <person name="Kaminuma E."/>
            <person name="Nakamura Y."/>
        </authorList>
    </citation>
    <scope>NUCLEOTIDE SEQUENCE [LARGE SCALE GENOMIC DNA]</scope>
    <source>
        <strain evidence="4">cv. Miyagawa wase</strain>
    </source>
</reference>
<dbReference type="AlphaFoldDB" id="A0A2H5PSM7"/>
<dbReference type="InterPro" id="IPR038770">
    <property type="entry name" value="Na+/solute_symporter_sf"/>
</dbReference>
<feature type="transmembrane region" description="Helical" evidence="2">
    <location>
        <begin position="162"/>
        <end position="188"/>
    </location>
</feature>
<evidence type="ECO:0000256" key="2">
    <source>
        <dbReference type="SAM" id="Phobius"/>
    </source>
</evidence>
<dbReference type="EMBL" id="BDQV01000118">
    <property type="protein sequence ID" value="GAY55377.1"/>
    <property type="molecule type" value="Genomic_DNA"/>
</dbReference>
<name>A0A2H5PSM7_CITUN</name>
<evidence type="ECO:0000313" key="3">
    <source>
        <dbReference type="EMBL" id="GAY55377.1"/>
    </source>
</evidence>
<keyword evidence="2" id="KW-0472">Membrane</keyword>
<keyword evidence="4" id="KW-1185">Reference proteome</keyword>
<proteinExistence type="predicted"/>
<comment type="subcellular location">
    <subcellularLocation>
        <location evidence="1">Membrane</location>
        <topology evidence="1">Multi-pass membrane protein</topology>
    </subcellularLocation>
</comment>
<organism evidence="3 4">
    <name type="scientific">Citrus unshiu</name>
    <name type="common">Satsuma mandarin</name>
    <name type="synonym">Citrus nobilis var. unshiu</name>
    <dbReference type="NCBI Taxonomy" id="55188"/>
    <lineage>
        <taxon>Eukaryota</taxon>
        <taxon>Viridiplantae</taxon>
        <taxon>Streptophyta</taxon>
        <taxon>Embryophyta</taxon>
        <taxon>Tracheophyta</taxon>
        <taxon>Spermatophyta</taxon>
        <taxon>Magnoliopsida</taxon>
        <taxon>eudicotyledons</taxon>
        <taxon>Gunneridae</taxon>
        <taxon>Pentapetalae</taxon>
        <taxon>rosids</taxon>
        <taxon>malvids</taxon>
        <taxon>Sapindales</taxon>
        <taxon>Rutaceae</taxon>
        <taxon>Aurantioideae</taxon>
        <taxon>Citrus</taxon>
    </lineage>
</organism>
<evidence type="ECO:0000313" key="4">
    <source>
        <dbReference type="Proteomes" id="UP000236630"/>
    </source>
</evidence>
<keyword evidence="2" id="KW-1133">Transmembrane helix</keyword>
<feature type="transmembrane region" description="Helical" evidence="2">
    <location>
        <begin position="73"/>
        <end position="94"/>
    </location>
</feature>
<dbReference type="PANTHER" id="PTHR18640:SF10">
    <property type="entry name" value="SODIUM_METABOLITE COTRANSPORTER BASS4, CHLOROPLASTIC-RELATED"/>
    <property type="match status" value="1"/>
</dbReference>
<dbReference type="Pfam" id="PF13593">
    <property type="entry name" value="SBF_like"/>
    <property type="match status" value="1"/>
</dbReference>
<dbReference type="Gene3D" id="1.20.1530.20">
    <property type="match status" value="2"/>
</dbReference>
<feature type="transmembrane region" description="Helical" evidence="2">
    <location>
        <begin position="267"/>
        <end position="288"/>
    </location>
</feature>
<accession>A0A2H5PSM7</accession>
<evidence type="ECO:0000256" key="1">
    <source>
        <dbReference type="ARBA" id="ARBA00004141"/>
    </source>
</evidence>
<dbReference type="InterPro" id="IPR016833">
    <property type="entry name" value="Put_Na-Bile_cotransptr"/>
</dbReference>
<protein>
    <recommendedName>
        <fullName evidence="5">Sodium/metabolite cotransporter BASS4, chloroplastic</fullName>
    </recommendedName>
</protein>
<gene>
    <name evidence="3" type="ORF">CUMW_163810</name>
</gene>
<evidence type="ECO:0008006" key="5">
    <source>
        <dbReference type="Google" id="ProtNLM"/>
    </source>
</evidence>